<comment type="caution">
    <text evidence="2">The sequence shown here is derived from an EMBL/GenBank/DDBJ whole genome shotgun (WGS) entry which is preliminary data.</text>
</comment>
<dbReference type="RefSeq" id="WP_201849681.1">
    <property type="nucleotide sequence ID" value="NZ_JABBYC010000041.1"/>
</dbReference>
<evidence type="ECO:0000313" key="3">
    <source>
        <dbReference type="Proteomes" id="UP000675409"/>
    </source>
</evidence>
<reference evidence="2 3" key="1">
    <citation type="journal article" date="2021" name="Arch. Microbiol.">
        <title>Myceligenerans indicum sp. nov., an actinobacterium isolated from mangrove sediment of Sundarbans, India.</title>
        <authorList>
            <person name="Asha K."/>
            <person name="Bhadury P."/>
        </authorList>
    </citation>
    <scope>NUCLEOTIDE SEQUENCE [LARGE SCALE GENOMIC DNA]</scope>
    <source>
        <strain evidence="2 3">I2</strain>
    </source>
</reference>
<gene>
    <name evidence="2" type="ORF">HGK34_17285</name>
</gene>
<evidence type="ECO:0000256" key="1">
    <source>
        <dbReference type="SAM" id="MobiDB-lite"/>
    </source>
</evidence>
<feature type="compositionally biased region" description="Low complexity" evidence="1">
    <location>
        <begin position="27"/>
        <end position="40"/>
    </location>
</feature>
<feature type="region of interest" description="Disordered" evidence="1">
    <location>
        <begin position="24"/>
        <end position="47"/>
    </location>
</feature>
<proteinExistence type="predicted"/>
<dbReference type="EMBL" id="JABBYC010000041">
    <property type="protein sequence ID" value="MBL0888015.1"/>
    <property type="molecule type" value="Genomic_DNA"/>
</dbReference>
<organism evidence="2 3">
    <name type="scientific">Myceligenerans indicum</name>
    <dbReference type="NCBI Taxonomy" id="2593663"/>
    <lineage>
        <taxon>Bacteria</taxon>
        <taxon>Bacillati</taxon>
        <taxon>Actinomycetota</taxon>
        <taxon>Actinomycetes</taxon>
        <taxon>Micrococcales</taxon>
        <taxon>Promicromonosporaceae</taxon>
        <taxon>Myceligenerans</taxon>
    </lineage>
</organism>
<feature type="region of interest" description="Disordered" evidence="1">
    <location>
        <begin position="117"/>
        <end position="144"/>
    </location>
</feature>
<name>A0ABS1LP34_9MICO</name>
<protein>
    <recommendedName>
        <fullName evidence="4">Secreted protein</fullName>
    </recommendedName>
</protein>
<dbReference type="Proteomes" id="UP000675409">
    <property type="component" value="Unassembled WGS sequence"/>
</dbReference>
<evidence type="ECO:0000313" key="2">
    <source>
        <dbReference type="EMBL" id="MBL0888015.1"/>
    </source>
</evidence>
<sequence length="276" mass="27881">MAGLLVLLLLAGVIGTLTATRPGAVAGSGRAAPAEGPPAGQLSGRSSEGLATSVLARSFVTGVDTSARTVTVDMSREPDAVYAWMDEVSKDLDGWTIEVAGLDAPDGKARAALDAAASDAEGDRPVAPQSCPDVPTGARTDGRTTVPYLGCDPATGHEPAAASVRGGLRHSLGAAVDTVLAEMIPGADMAPARTSVARGRAVVDLPAGFPEAAARAPVPAYEIDRALIFTAYSNGALDSVRFRVAGDCLAYATAVDGDMCTTVPLPVALDPDDAEE</sequence>
<evidence type="ECO:0008006" key="4">
    <source>
        <dbReference type="Google" id="ProtNLM"/>
    </source>
</evidence>
<keyword evidence="3" id="KW-1185">Reference proteome</keyword>
<accession>A0ABS1LP34</accession>